<evidence type="ECO:0000256" key="1">
    <source>
        <dbReference type="SAM" id="MobiDB-lite"/>
    </source>
</evidence>
<organism evidence="3 4">
    <name type="scientific">Secundilactobacillus pentosiphilus</name>
    <dbReference type="NCBI Taxonomy" id="1714682"/>
    <lineage>
        <taxon>Bacteria</taxon>
        <taxon>Bacillati</taxon>
        <taxon>Bacillota</taxon>
        <taxon>Bacilli</taxon>
        <taxon>Lactobacillales</taxon>
        <taxon>Lactobacillaceae</taxon>
        <taxon>Secundilactobacillus</taxon>
    </lineage>
</organism>
<protein>
    <recommendedName>
        <fullName evidence="2">Phage conserved hypothetical protein C-terminal domain-containing protein</fullName>
    </recommendedName>
</protein>
<reference evidence="3 4" key="1">
    <citation type="submission" date="2015-11" db="EMBL/GenBank/DDBJ databases">
        <title>Draft genome sequences of new species of the genus Lactobacillus isolated from orchardgrass silage.</title>
        <authorList>
            <person name="Tohno M."/>
            <person name="Tanizawa Y."/>
            <person name="Arita M."/>
        </authorList>
    </citation>
    <scope>NUCLEOTIDE SEQUENCE [LARGE SCALE GENOMIC DNA]</scope>
    <source>
        <strain evidence="3 4">IWT25</strain>
    </source>
</reference>
<evidence type="ECO:0000313" key="4">
    <source>
        <dbReference type="Proteomes" id="UP000198414"/>
    </source>
</evidence>
<dbReference type="Pfam" id="PF09524">
    <property type="entry name" value="Phg_2220_C"/>
    <property type="match status" value="1"/>
</dbReference>
<feature type="region of interest" description="Disordered" evidence="1">
    <location>
        <begin position="108"/>
        <end position="153"/>
    </location>
</feature>
<comment type="caution">
    <text evidence="3">The sequence shown here is derived from an EMBL/GenBank/DDBJ whole genome shotgun (WGS) entry which is preliminary data.</text>
</comment>
<gene>
    <name evidence="3" type="ORF">IWT25_02325</name>
</gene>
<evidence type="ECO:0000259" key="2">
    <source>
        <dbReference type="Pfam" id="PF09524"/>
    </source>
</evidence>
<proteinExistence type="predicted"/>
<dbReference type="EMBL" id="BCMI01000031">
    <property type="protein sequence ID" value="GAX06977.1"/>
    <property type="molecule type" value="Genomic_DNA"/>
</dbReference>
<dbReference type="OrthoDB" id="1258529at2"/>
<accession>A0A1Z5IYY1</accession>
<dbReference type="InterPro" id="IPR011741">
    <property type="entry name" value="Phg_2220_C"/>
</dbReference>
<feature type="compositionally biased region" description="Polar residues" evidence="1">
    <location>
        <begin position="110"/>
        <end position="142"/>
    </location>
</feature>
<feature type="domain" description="Phage conserved hypothetical protein C-terminal" evidence="2">
    <location>
        <begin position="161"/>
        <end position="233"/>
    </location>
</feature>
<name>A0A1Z5IYY1_9LACO</name>
<dbReference type="AlphaFoldDB" id="A0A1Z5IYY1"/>
<dbReference type="RefSeq" id="WP_089121884.1">
    <property type="nucleotide sequence ID" value="NZ_BCMI01000031.1"/>
</dbReference>
<evidence type="ECO:0000313" key="3">
    <source>
        <dbReference type="EMBL" id="GAX06977.1"/>
    </source>
</evidence>
<dbReference type="Proteomes" id="UP000198414">
    <property type="component" value="Unassembled WGS sequence"/>
</dbReference>
<sequence>MTNNLLISEPPLQVLPSLAIKVGLNEAIILQQFHYWLQRSNNIRDGEKWIYNSYAKWAQQFPFFSVRTVKRTILSLEENGYLISGNFNTAGFDKTKWYRINYEKLGGQRLGQNDPTSGTERPNGLGQSDPANTNRLPETTQETTKDSSADESAPHYPYQEVIDYLNAKTGKKYRNTKTNQGLMRPRFNEGFTLSDFKKAIDHQVLAWGNDPRMSEYLRPSTLFRASKFEGYVNHSVNGGESYGGIEF</sequence>
<dbReference type="NCBIfam" id="TIGR02220">
    <property type="entry name" value="phg_TIGR02220"/>
    <property type="match status" value="1"/>
</dbReference>